<evidence type="ECO:0000313" key="5">
    <source>
        <dbReference type="EMBL" id="VAX29832.1"/>
    </source>
</evidence>
<dbReference type="GO" id="GO:0005829">
    <property type="term" value="C:cytosol"/>
    <property type="evidence" value="ECO:0007669"/>
    <property type="project" value="TreeGrafter"/>
</dbReference>
<dbReference type="GO" id="GO:0003723">
    <property type="term" value="F:RNA binding"/>
    <property type="evidence" value="ECO:0007669"/>
    <property type="project" value="InterPro"/>
</dbReference>
<dbReference type="PANTHER" id="PTHR46429">
    <property type="entry name" value="23S RRNA (GUANOSINE-2'-O-)-METHYLTRANSFERASE RLMB"/>
    <property type="match status" value="1"/>
</dbReference>
<organism evidence="5">
    <name type="scientific">hydrothermal vent metagenome</name>
    <dbReference type="NCBI Taxonomy" id="652676"/>
    <lineage>
        <taxon>unclassified sequences</taxon>
        <taxon>metagenomes</taxon>
        <taxon>ecological metagenomes</taxon>
    </lineage>
</organism>
<dbReference type="Gene3D" id="3.40.1280.10">
    <property type="match status" value="1"/>
</dbReference>
<reference evidence="5" key="1">
    <citation type="submission" date="2018-06" db="EMBL/GenBank/DDBJ databases">
        <authorList>
            <person name="Zhirakovskaya E."/>
        </authorList>
    </citation>
    <scope>NUCLEOTIDE SEQUENCE</scope>
</reference>
<dbReference type="CDD" id="cd18103">
    <property type="entry name" value="SpoU-like_RlmB"/>
    <property type="match status" value="1"/>
</dbReference>
<evidence type="ECO:0000256" key="3">
    <source>
        <dbReference type="ARBA" id="ARBA00022679"/>
    </source>
</evidence>
<keyword evidence="2 5" id="KW-0489">Methyltransferase</keyword>
<dbReference type="NCBIfam" id="TIGR00186">
    <property type="entry name" value="rRNA_methyl_3"/>
    <property type="match status" value="1"/>
</dbReference>
<keyword evidence="3 5" id="KW-0808">Transferase</keyword>
<dbReference type="PANTHER" id="PTHR46429:SF1">
    <property type="entry name" value="23S RRNA (GUANOSINE-2'-O-)-METHYLTRANSFERASE RLMB"/>
    <property type="match status" value="1"/>
</dbReference>
<evidence type="ECO:0000259" key="4">
    <source>
        <dbReference type="SMART" id="SM00967"/>
    </source>
</evidence>
<dbReference type="InterPro" id="IPR029026">
    <property type="entry name" value="tRNA_m1G_MTases_N"/>
</dbReference>
<sequence length="243" mass="26899">MQKIIGRKPVLEALNSGKDIDRIILSFGQKGDIIDSIRVTAKKRKIKLTQLSPHKFKGYEKGLSSQGVIAFISDYNFWKLDALINQAKKNESPLILILDEIQDTHNIGAIFRTAESVGVDGVIVTTRNSAPINETVEKTSAGAISHLRISPITNLRQAMETLKQNGFWIVGSSLTEKSKLYTEIDYSGSIAIVVGNEEKGIRKHTAEFCDHLVKIPMQGKVQSLNVSVATGVLLFEVLRQRNN</sequence>
<proteinExistence type="inferred from homology"/>
<dbReference type="InterPro" id="IPR029064">
    <property type="entry name" value="Ribosomal_eL30-like_sf"/>
</dbReference>
<dbReference type="Pfam" id="PF08032">
    <property type="entry name" value="SpoU_sub_bind"/>
    <property type="match status" value="1"/>
</dbReference>
<gene>
    <name evidence="5" type="ORF">MNBD_IGNAVI01-2791</name>
</gene>
<comment type="similarity">
    <text evidence="1">Belongs to the class IV-like SAM-binding methyltransferase superfamily. RNA methyltransferase TrmH family.</text>
</comment>
<dbReference type="EC" id="2.1.1.185" evidence="5"/>
<dbReference type="GO" id="GO:0008173">
    <property type="term" value="F:RNA methyltransferase activity"/>
    <property type="evidence" value="ECO:0007669"/>
    <property type="project" value="InterPro"/>
</dbReference>
<dbReference type="SUPFAM" id="SSF55315">
    <property type="entry name" value="L30e-like"/>
    <property type="match status" value="1"/>
</dbReference>
<accession>A0A3B1CNF8</accession>
<dbReference type="InterPro" id="IPR013123">
    <property type="entry name" value="SpoU_subst-bd"/>
</dbReference>
<dbReference type="InterPro" id="IPR004441">
    <property type="entry name" value="rRNA_MeTrfase_TrmH"/>
</dbReference>
<protein>
    <submittedName>
        <fullName evidence="5">23S rRNA (Guanosine(2251)-2'-O)-methyltransferase</fullName>
        <ecNumber evidence="5">2.1.1.185</ecNumber>
    </submittedName>
</protein>
<dbReference type="SUPFAM" id="SSF75217">
    <property type="entry name" value="alpha/beta knot"/>
    <property type="match status" value="1"/>
</dbReference>
<dbReference type="GO" id="GO:0006396">
    <property type="term" value="P:RNA processing"/>
    <property type="evidence" value="ECO:0007669"/>
    <property type="project" value="InterPro"/>
</dbReference>
<dbReference type="Gene3D" id="3.30.1330.30">
    <property type="match status" value="1"/>
</dbReference>
<evidence type="ECO:0000256" key="2">
    <source>
        <dbReference type="ARBA" id="ARBA00022603"/>
    </source>
</evidence>
<dbReference type="EMBL" id="UOGD01000463">
    <property type="protein sequence ID" value="VAX29832.1"/>
    <property type="molecule type" value="Genomic_DNA"/>
</dbReference>
<evidence type="ECO:0000256" key="1">
    <source>
        <dbReference type="ARBA" id="ARBA00007228"/>
    </source>
</evidence>
<dbReference type="AlphaFoldDB" id="A0A3B1CNF8"/>
<dbReference type="SMART" id="SM00967">
    <property type="entry name" value="SpoU_sub_bind"/>
    <property type="match status" value="1"/>
</dbReference>
<dbReference type="InterPro" id="IPR029028">
    <property type="entry name" value="Alpha/beta_knot_MTases"/>
</dbReference>
<dbReference type="Pfam" id="PF00588">
    <property type="entry name" value="SpoU_methylase"/>
    <property type="match status" value="1"/>
</dbReference>
<name>A0A3B1CNF8_9ZZZZ</name>
<feature type="domain" description="RNA 2-O ribose methyltransferase substrate binding" evidence="4">
    <location>
        <begin position="3"/>
        <end position="78"/>
    </location>
</feature>
<dbReference type="InterPro" id="IPR001537">
    <property type="entry name" value="SpoU_MeTrfase"/>
</dbReference>
<dbReference type="FunFam" id="3.40.1280.10:FF:000008">
    <property type="entry name" value="Group 3 RNA methyltransferase TrmH"/>
    <property type="match status" value="1"/>
</dbReference>
<dbReference type="GO" id="GO:0032259">
    <property type="term" value="P:methylation"/>
    <property type="evidence" value="ECO:0007669"/>
    <property type="project" value="UniProtKB-KW"/>
</dbReference>